<feature type="transmembrane region" description="Helical" evidence="6">
    <location>
        <begin position="333"/>
        <end position="352"/>
    </location>
</feature>
<evidence type="ECO:0000313" key="10">
    <source>
        <dbReference type="RefSeq" id="XP_033160660.1"/>
    </source>
</evidence>
<accession>A0A6P8JWI6</accession>
<dbReference type="PANTHER" id="PTHR10783">
    <property type="entry name" value="XENOTROPIC AND POLYTROPIC RETROVIRUS RECEPTOR 1-RELATED"/>
    <property type="match status" value="1"/>
</dbReference>
<dbReference type="GeneID" id="117141363"/>
<protein>
    <submittedName>
        <fullName evidence="10">Xenotropic and polytropic retrovirus receptor 1</fullName>
    </submittedName>
</protein>
<feature type="transmembrane region" description="Helical" evidence="6">
    <location>
        <begin position="494"/>
        <end position="513"/>
    </location>
</feature>
<name>A0A6P8JWI6_DROMA</name>
<dbReference type="Proteomes" id="UP000515162">
    <property type="component" value="Chromosome 3L"/>
</dbReference>
<dbReference type="RefSeq" id="XP_033160660.1">
    <property type="nucleotide sequence ID" value="XM_033304769.1"/>
</dbReference>
<evidence type="ECO:0000256" key="5">
    <source>
        <dbReference type="ARBA" id="ARBA00023136"/>
    </source>
</evidence>
<reference evidence="10" key="1">
    <citation type="submission" date="2025-08" db="UniProtKB">
        <authorList>
            <consortium name="RefSeq"/>
        </authorList>
    </citation>
    <scope>IDENTIFICATION</scope>
    <source>
        <strain evidence="10">Mau12</strain>
        <tissue evidence="10">Whole Body</tissue>
    </source>
</reference>
<dbReference type="InterPro" id="IPR004331">
    <property type="entry name" value="SPX_dom"/>
</dbReference>
<comment type="subcellular location">
    <subcellularLocation>
        <location evidence="1">Membrane</location>
        <topology evidence="1">Multi-pass membrane protein</topology>
    </subcellularLocation>
</comment>
<evidence type="ECO:0000256" key="6">
    <source>
        <dbReference type="SAM" id="Phobius"/>
    </source>
</evidence>
<dbReference type="GO" id="GO:0005886">
    <property type="term" value="C:plasma membrane"/>
    <property type="evidence" value="ECO:0007669"/>
    <property type="project" value="TreeGrafter"/>
</dbReference>
<feature type="domain" description="EXS" evidence="7">
    <location>
        <begin position="423"/>
        <end position="627"/>
    </location>
</feature>
<dbReference type="AlphaFoldDB" id="A0A6P8JWI6"/>
<dbReference type="InterPro" id="IPR004342">
    <property type="entry name" value="EXS_C"/>
</dbReference>
<feature type="transmembrane region" description="Helical" evidence="6">
    <location>
        <begin position="307"/>
        <end position="327"/>
    </location>
</feature>
<feature type="domain" description="SPX" evidence="8">
    <location>
        <begin position="1"/>
        <end position="171"/>
    </location>
</feature>
<dbReference type="PROSITE" id="PS51380">
    <property type="entry name" value="EXS"/>
    <property type="match status" value="1"/>
</dbReference>
<gene>
    <name evidence="10" type="primary">LOC117141363</name>
</gene>
<organism evidence="9 10">
    <name type="scientific">Drosophila mauritiana</name>
    <name type="common">Fruit fly</name>
    <dbReference type="NCBI Taxonomy" id="7226"/>
    <lineage>
        <taxon>Eukaryota</taxon>
        <taxon>Metazoa</taxon>
        <taxon>Ecdysozoa</taxon>
        <taxon>Arthropoda</taxon>
        <taxon>Hexapoda</taxon>
        <taxon>Insecta</taxon>
        <taxon>Pterygota</taxon>
        <taxon>Neoptera</taxon>
        <taxon>Endopterygota</taxon>
        <taxon>Diptera</taxon>
        <taxon>Brachycera</taxon>
        <taxon>Muscomorpha</taxon>
        <taxon>Ephydroidea</taxon>
        <taxon>Drosophilidae</taxon>
        <taxon>Drosophila</taxon>
        <taxon>Sophophora</taxon>
    </lineage>
</organism>
<keyword evidence="3 6" id="KW-0812">Transmembrane</keyword>
<dbReference type="PROSITE" id="PS51382">
    <property type="entry name" value="SPX"/>
    <property type="match status" value="1"/>
</dbReference>
<sequence>MKFAEHLTAHITPEWRKQYINYEEMKAMLYAAIEQSPSAELVEREMVTRYFAKFDEEFFHYCDKELAKINTFYSEKMAEATRKYGSLRSELTEALEMGHPKKLPAWKRRTPLGKKNVPARKIQDLKLAFSEFYLGLILLQNYQNLNFTGFRKILKKHDKLLSVDYGARWRTDHVEAAHFYTNKDIDRLIQETEQAVTQDIEGGDRQRAMKRLRVPPLGEQQSPWTTFKVGLFSGAFVVLFITVVIAAMFYGFGENWRAGMRMFRAPFLIIECLFLWGVNVYGWRSSGVNHVLIFELDPRNHLSEQNIMEVASVFGVIWACCVLSYIFCDPLGIPQYAAPLCLYTLMAAFLLNPTKTFHHEARFWAIRILIRVIMAPFCFVNFADFWLADQLNSMVPAFLDIPFLICFFGRSPTWHKAGKDASHCVEYVSLLHPIVAILPAYFRFAQCIRRYRDTKESFPHLVNAAKYATSFFVVIFAHKYHTTTDTYPLSKENPWFYCWITAAIFSSCYAYTWDIKMDWGLFDSKAGDNRFLREEIVYSSTWFYYFGIIEDLILRFSWTLSMSLIEAGYIEGDVMMTILSPLEVFRRFIWNYFRLENEHLNNVGKFRAVRDISVAPMDCSDQTTILRMMDETDGVLNRRRGKAAGGKSATKKNKQEQRLLLQGESIEDLCS</sequence>
<comment type="similarity">
    <text evidence="2">Belongs to the SYG1 (TC 2.A.94) family.</text>
</comment>
<keyword evidence="5 6" id="KW-0472">Membrane</keyword>
<evidence type="ECO:0000256" key="2">
    <source>
        <dbReference type="ARBA" id="ARBA00009665"/>
    </source>
</evidence>
<dbReference type="Pfam" id="PF03105">
    <property type="entry name" value="SPX"/>
    <property type="match status" value="3"/>
</dbReference>
<evidence type="ECO:0000256" key="1">
    <source>
        <dbReference type="ARBA" id="ARBA00004141"/>
    </source>
</evidence>
<evidence type="ECO:0000256" key="3">
    <source>
        <dbReference type="ARBA" id="ARBA00022692"/>
    </source>
</evidence>
<dbReference type="PANTHER" id="PTHR10783:SF103">
    <property type="entry name" value="SOLUTE CARRIER FAMILY 53 MEMBER 1"/>
    <property type="match status" value="1"/>
</dbReference>
<feature type="transmembrane region" description="Helical" evidence="6">
    <location>
        <begin position="464"/>
        <end position="482"/>
    </location>
</feature>
<dbReference type="CDD" id="cd14477">
    <property type="entry name" value="SPX_XPR1_like"/>
    <property type="match status" value="1"/>
</dbReference>
<dbReference type="GO" id="GO:0016036">
    <property type="term" value="P:cellular response to phosphate starvation"/>
    <property type="evidence" value="ECO:0007669"/>
    <property type="project" value="TreeGrafter"/>
</dbReference>
<evidence type="ECO:0000313" key="9">
    <source>
        <dbReference type="Proteomes" id="UP000515162"/>
    </source>
</evidence>
<keyword evidence="4 6" id="KW-1133">Transmembrane helix</keyword>
<dbReference type="GO" id="GO:0005794">
    <property type="term" value="C:Golgi apparatus"/>
    <property type="evidence" value="ECO:0007669"/>
    <property type="project" value="TreeGrafter"/>
</dbReference>
<feature type="transmembrane region" description="Helical" evidence="6">
    <location>
        <begin position="424"/>
        <end position="444"/>
    </location>
</feature>
<keyword evidence="10" id="KW-0675">Receptor</keyword>
<dbReference type="CTD" id="38666"/>
<evidence type="ECO:0000256" key="4">
    <source>
        <dbReference type="ARBA" id="ARBA00022989"/>
    </source>
</evidence>
<dbReference type="Pfam" id="PF03124">
    <property type="entry name" value="EXS"/>
    <property type="match status" value="1"/>
</dbReference>
<dbReference type="GO" id="GO:0006817">
    <property type="term" value="P:phosphate ion transport"/>
    <property type="evidence" value="ECO:0007669"/>
    <property type="project" value="TreeGrafter"/>
</dbReference>
<evidence type="ECO:0000259" key="7">
    <source>
        <dbReference type="PROSITE" id="PS51380"/>
    </source>
</evidence>
<keyword evidence="9" id="KW-1185">Reference proteome</keyword>
<evidence type="ECO:0000259" key="8">
    <source>
        <dbReference type="PROSITE" id="PS51382"/>
    </source>
</evidence>
<feature type="transmembrane region" description="Helical" evidence="6">
    <location>
        <begin position="364"/>
        <end position="388"/>
    </location>
</feature>
<proteinExistence type="inferred from homology"/>
<feature type="transmembrane region" description="Helical" evidence="6">
    <location>
        <begin position="265"/>
        <end position="283"/>
    </location>
</feature>
<feature type="transmembrane region" description="Helical" evidence="6">
    <location>
        <begin position="229"/>
        <end position="253"/>
    </location>
</feature>
<dbReference type="GO" id="GO:0000822">
    <property type="term" value="F:inositol hexakisphosphate binding"/>
    <property type="evidence" value="ECO:0007669"/>
    <property type="project" value="TreeGrafter"/>
</dbReference>